<dbReference type="GeneID" id="85325181"/>
<comment type="caution">
    <text evidence="1">The sequence shown here is derived from an EMBL/GenBank/DDBJ whole genome shotgun (WGS) entry which is preliminary data.</text>
</comment>
<gene>
    <name evidence="1" type="ORF">B0T26DRAFT_708792</name>
</gene>
<accession>A0AA40DZG8</accession>
<evidence type="ECO:0000313" key="2">
    <source>
        <dbReference type="Proteomes" id="UP001172101"/>
    </source>
</evidence>
<dbReference type="AlphaFoldDB" id="A0AA40DZG8"/>
<dbReference type="EMBL" id="JAUIRO010000004">
    <property type="protein sequence ID" value="KAK0717168.1"/>
    <property type="molecule type" value="Genomic_DNA"/>
</dbReference>
<dbReference type="RefSeq" id="XP_060295961.1">
    <property type="nucleotide sequence ID" value="XM_060441911.1"/>
</dbReference>
<proteinExistence type="predicted"/>
<name>A0AA40DZG8_9PEZI</name>
<evidence type="ECO:0000313" key="1">
    <source>
        <dbReference type="EMBL" id="KAK0717168.1"/>
    </source>
</evidence>
<sequence>MFPCYWALNRTAERNVLSLQYERRNGRKKGGACSLLARADIVCCAGRPAAISSSVMYCGVVTKERTTVPSQGRCSCPCRVVSHEAPVPVGVFATAGGIDHTQATILSVVAFSQRIFPCHCGRGGGGLCISVGRHHCVIFLSLALSVIGCPGTDRHLVSFSSYGLSHNHTIDHTNLVRKCEEEQSSIKVWRLGLDSEISKTKAAL</sequence>
<reference evidence="1" key="1">
    <citation type="submission" date="2023-06" db="EMBL/GenBank/DDBJ databases">
        <title>Genome-scale phylogeny and comparative genomics of the fungal order Sordariales.</title>
        <authorList>
            <consortium name="Lawrence Berkeley National Laboratory"/>
            <person name="Hensen N."/>
            <person name="Bonometti L."/>
            <person name="Westerberg I."/>
            <person name="Brannstrom I.O."/>
            <person name="Guillou S."/>
            <person name="Cros-Aarteil S."/>
            <person name="Calhoun S."/>
            <person name="Haridas S."/>
            <person name="Kuo A."/>
            <person name="Mondo S."/>
            <person name="Pangilinan J."/>
            <person name="Riley R."/>
            <person name="LaButti K."/>
            <person name="Andreopoulos B."/>
            <person name="Lipzen A."/>
            <person name="Chen C."/>
            <person name="Yanf M."/>
            <person name="Daum C."/>
            <person name="Ng V."/>
            <person name="Clum A."/>
            <person name="Steindorff A."/>
            <person name="Ohm R."/>
            <person name="Martin F."/>
            <person name="Silar P."/>
            <person name="Natvig D."/>
            <person name="Lalanne C."/>
            <person name="Gautier V."/>
            <person name="Ament-velasquez S.L."/>
            <person name="Kruys A."/>
            <person name="Hutchinson M.I."/>
            <person name="Powell A.J."/>
            <person name="Barry K."/>
            <person name="Miller A.N."/>
            <person name="Grigoriev I.V."/>
            <person name="Debuchy R."/>
            <person name="Gladieux P."/>
            <person name="Thoren M.H."/>
            <person name="Johannesson H."/>
        </authorList>
    </citation>
    <scope>NUCLEOTIDE SEQUENCE</scope>
    <source>
        <strain evidence="1">SMH2392-1A</strain>
    </source>
</reference>
<protein>
    <submittedName>
        <fullName evidence="1">Uncharacterized protein</fullName>
    </submittedName>
</protein>
<organism evidence="1 2">
    <name type="scientific">Lasiosphaeria miniovina</name>
    <dbReference type="NCBI Taxonomy" id="1954250"/>
    <lineage>
        <taxon>Eukaryota</taxon>
        <taxon>Fungi</taxon>
        <taxon>Dikarya</taxon>
        <taxon>Ascomycota</taxon>
        <taxon>Pezizomycotina</taxon>
        <taxon>Sordariomycetes</taxon>
        <taxon>Sordariomycetidae</taxon>
        <taxon>Sordariales</taxon>
        <taxon>Lasiosphaeriaceae</taxon>
        <taxon>Lasiosphaeria</taxon>
    </lineage>
</organism>
<dbReference type="Proteomes" id="UP001172101">
    <property type="component" value="Unassembled WGS sequence"/>
</dbReference>
<keyword evidence="2" id="KW-1185">Reference proteome</keyword>